<organism evidence="2 3">
    <name type="scientific">Phtheirospermum japonicum</name>
    <dbReference type="NCBI Taxonomy" id="374723"/>
    <lineage>
        <taxon>Eukaryota</taxon>
        <taxon>Viridiplantae</taxon>
        <taxon>Streptophyta</taxon>
        <taxon>Embryophyta</taxon>
        <taxon>Tracheophyta</taxon>
        <taxon>Spermatophyta</taxon>
        <taxon>Magnoliopsida</taxon>
        <taxon>eudicotyledons</taxon>
        <taxon>Gunneridae</taxon>
        <taxon>Pentapetalae</taxon>
        <taxon>asterids</taxon>
        <taxon>lamiids</taxon>
        <taxon>Lamiales</taxon>
        <taxon>Orobanchaceae</taxon>
        <taxon>Orobanchaceae incertae sedis</taxon>
        <taxon>Phtheirospermum</taxon>
    </lineage>
</organism>
<accession>A0A830C2S3</accession>
<reference evidence="2" key="1">
    <citation type="submission" date="2020-07" db="EMBL/GenBank/DDBJ databases">
        <title>Ethylene signaling mediates host invasion by parasitic plants.</title>
        <authorList>
            <person name="Yoshida S."/>
        </authorList>
    </citation>
    <scope>NUCLEOTIDE SEQUENCE</scope>
    <source>
        <strain evidence="2">Okayama</strain>
    </source>
</reference>
<dbReference type="PANTHER" id="PTHR31672">
    <property type="entry name" value="BNACNNG10540D PROTEIN"/>
    <property type="match status" value="1"/>
</dbReference>
<dbReference type="SUPFAM" id="SSF81383">
    <property type="entry name" value="F-box domain"/>
    <property type="match status" value="1"/>
</dbReference>
<dbReference type="InterPro" id="IPR036047">
    <property type="entry name" value="F-box-like_dom_sf"/>
</dbReference>
<name>A0A830C2S3_9LAMI</name>
<evidence type="ECO:0000313" key="3">
    <source>
        <dbReference type="Proteomes" id="UP000653305"/>
    </source>
</evidence>
<dbReference type="InterPro" id="IPR001810">
    <property type="entry name" value="F-box_dom"/>
</dbReference>
<dbReference type="OrthoDB" id="1918594at2759"/>
<evidence type="ECO:0000313" key="2">
    <source>
        <dbReference type="EMBL" id="GFP94977.1"/>
    </source>
</evidence>
<keyword evidence="3" id="KW-1185">Reference proteome</keyword>
<dbReference type="InterPro" id="IPR050796">
    <property type="entry name" value="SCF_F-box_component"/>
</dbReference>
<sequence>MLKPTNIESLPDEIIFEILVRVPAQDIYTATRLVCRKWYKVIHTHHFIHAHLQQSTPGLLAQRTGQKTFIARGKYLIETSKFNYDFEYRREVMSSCNGLVLKTHDDYRDLYITNPATRQHFALPTILTIGVDKDWTRRVSTRHLSLTAKNLFLSQHPLTTEGFMHWTKNDSRSEYVLTLNVETEIITQFPVPRHGETELMYYYYLPMGSYLSLLIARSKLSWEVWEMKPETGEWTKMPNIDLEAQFAGSLNSALIPVGWLKCREVLVFGVGMGTSRISWSSIPTWDCIACNVRTGEFVKFPLYGSLNRFLVHRNSLVWMDVY</sequence>
<dbReference type="PROSITE" id="PS50181">
    <property type="entry name" value="FBOX"/>
    <property type="match status" value="1"/>
</dbReference>
<dbReference type="AlphaFoldDB" id="A0A830C2S3"/>
<protein>
    <submittedName>
        <fullName evidence="2">Putative F-box protein at1g71320</fullName>
    </submittedName>
</protein>
<comment type="caution">
    <text evidence="2">The sequence shown here is derived from an EMBL/GenBank/DDBJ whole genome shotgun (WGS) entry which is preliminary data.</text>
</comment>
<proteinExistence type="predicted"/>
<feature type="domain" description="F-box" evidence="1">
    <location>
        <begin position="4"/>
        <end position="51"/>
    </location>
</feature>
<dbReference type="PANTHER" id="PTHR31672:SF11">
    <property type="entry name" value="F-BOX PROTEIN CPR1-LIKE ISOFORM X2"/>
    <property type="match status" value="1"/>
</dbReference>
<dbReference type="Proteomes" id="UP000653305">
    <property type="component" value="Unassembled WGS sequence"/>
</dbReference>
<gene>
    <name evidence="2" type="ORF">PHJA_001642100</name>
</gene>
<dbReference type="EMBL" id="BMAC01000372">
    <property type="protein sequence ID" value="GFP94977.1"/>
    <property type="molecule type" value="Genomic_DNA"/>
</dbReference>
<dbReference type="Pfam" id="PF12937">
    <property type="entry name" value="F-box-like"/>
    <property type="match status" value="1"/>
</dbReference>
<dbReference type="Gene3D" id="1.20.1280.50">
    <property type="match status" value="1"/>
</dbReference>
<dbReference type="SMART" id="SM00256">
    <property type="entry name" value="FBOX"/>
    <property type="match status" value="1"/>
</dbReference>
<evidence type="ECO:0000259" key="1">
    <source>
        <dbReference type="PROSITE" id="PS50181"/>
    </source>
</evidence>